<evidence type="ECO:0000256" key="10">
    <source>
        <dbReference type="ARBA" id="ARBA00022825"/>
    </source>
</evidence>
<dbReference type="FunFam" id="3.40.50.200:FF:000015">
    <property type="entry name" value="Tripeptidyl peptidase A"/>
    <property type="match status" value="1"/>
</dbReference>
<evidence type="ECO:0000256" key="14">
    <source>
        <dbReference type="ARBA" id="ARBA00023180"/>
    </source>
</evidence>
<evidence type="ECO:0000256" key="11">
    <source>
        <dbReference type="ARBA" id="ARBA00022837"/>
    </source>
</evidence>
<protein>
    <recommendedName>
        <fullName evidence="4">tripeptidyl-peptidase II</fullName>
        <ecNumber evidence="4">3.4.14.10</ecNumber>
    </recommendedName>
</protein>
<evidence type="ECO:0000256" key="15">
    <source>
        <dbReference type="PROSITE-ProRule" id="PRU01032"/>
    </source>
</evidence>
<dbReference type="Proteomes" id="UP000186955">
    <property type="component" value="Unassembled WGS sequence"/>
</dbReference>
<evidence type="ECO:0000313" key="18">
    <source>
        <dbReference type="EMBL" id="OKP11346.1"/>
    </source>
</evidence>
<evidence type="ECO:0000256" key="7">
    <source>
        <dbReference type="ARBA" id="ARBA00022723"/>
    </source>
</evidence>
<feature type="binding site" evidence="15">
    <location>
        <position position="536"/>
    </location>
    <ligand>
        <name>Ca(2+)</name>
        <dbReference type="ChEBI" id="CHEBI:29108"/>
    </ligand>
</feature>
<dbReference type="InterPro" id="IPR015366">
    <property type="entry name" value="S53_propep"/>
</dbReference>
<evidence type="ECO:0000256" key="8">
    <source>
        <dbReference type="ARBA" id="ARBA00022729"/>
    </source>
</evidence>
<feature type="active site" description="Charge relay system" evidence="15">
    <location>
        <position position="278"/>
    </location>
</feature>
<evidence type="ECO:0000256" key="6">
    <source>
        <dbReference type="ARBA" id="ARBA00022670"/>
    </source>
</evidence>
<dbReference type="InterPro" id="IPR023828">
    <property type="entry name" value="Peptidase_S8_Ser-AS"/>
</dbReference>
<dbReference type="GO" id="GO:0006508">
    <property type="term" value="P:proteolysis"/>
    <property type="evidence" value="ECO:0007669"/>
    <property type="project" value="UniProtKB-KW"/>
</dbReference>
<dbReference type="CDD" id="cd04056">
    <property type="entry name" value="Peptidases_S53"/>
    <property type="match status" value="1"/>
</dbReference>
<comment type="caution">
    <text evidence="18">The sequence shown here is derived from an EMBL/GenBank/DDBJ whole genome shotgun (WGS) entry which is preliminary data.</text>
</comment>
<keyword evidence="9 15" id="KW-0378">Hydrolase</keyword>
<evidence type="ECO:0000256" key="3">
    <source>
        <dbReference type="ARBA" id="ARBA00004239"/>
    </source>
</evidence>
<reference evidence="18 19" key="1">
    <citation type="submission" date="2016-10" db="EMBL/GenBank/DDBJ databases">
        <title>Genome sequence of the ascomycete fungus Penicillium subrubescens.</title>
        <authorList>
            <person name="De Vries R.P."/>
            <person name="Peng M."/>
            <person name="Dilokpimol A."/>
            <person name="Hilden K."/>
            <person name="Makela M.R."/>
            <person name="Grigoriev I."/>
            <person name="Riley R."/>
            <person name="Granchi Z."/>
        </authorList>
    </citation>
    <scope>NUCLEOTIDE SEQUENCE [LARGE SCALE GENOMIC DNA]</scope>
    <source>
        <strain evidence="18 19">CBS 132785</strain>
    </source>
</reference>
<evidence type="ECO:0000256" key="13">
    <source>
        <dbReference type="ARBA" id="ARBA00023145"/>
    </source>
</evidence>
<dbReference type="SUPFAM" id="SSF52743">
    <property type="entry name" value="Subtilisin-like"/>
    <property type="match status" value="1"/>
</dbReference>
<evidence type="ECO:0000256" key="12">
    <source>
        <dbReference type="ARBA" id="ARBA00023026"/>
    </source>
</evidence>
<comment type="cofactor">
    <cofactor evidence="15">
        <name>Ca(2+)</name>
        <dbReference type="ChEBI" id="CHEBI:29108"/>
    </cofactor>
    <text evidence="15">Binds 1 Ca(2+) ion per subunit.</text>
</comment>
<dbReference type="Pfam" id="PF09286">
    <property type="entry name" value="Pro-kuma_activ"/>
    <property type="match status" value="1"/>
</dbReference>
<dbReference type="PANTHER" id="PTHR14218:SF34">
    <property type="entry name" value="TRIPEPTIDYL-PEPTIDASE SED4"/>
    <property type="match status" value="1"/>
</dbReference>
<dbReference type="OrthoDB" id="409122at2759"/>
<evidence type="ECO:0000313" key="19">
    <source>
        <dbReference type="Proteomes" id="UP000186955"/>
    </source>
</evidence>
<dbReference type="PROSITE" id="PS51695">
    <property type="entry name" value="SEDOLISIN"/>
    <property type="match status" value="1"/>
</dbReference>
<evidence type="ECO:0000256" key="1">
    <source>
        <dbReference type="ARBA" id="ARBA00001910"/>
    </source>
</evidence>
<dbReference type="Pfam" id="PF00082">
    <property type="entry name" value="Peptidase_S8"/>
    <property type="match status" value="1"/>
</dbReference>
<organism evidence="18 19">
    <name type="scientific">Penicillium subrubescens</name>
    <dbReference type="NCBI Taxonomy" id="1316194"/>
    <lineage>
        <taxon>Eukaryota</taxon>
        <taxon>Fungi</taxon>
        <taxon>Dikarya</taxon>
        <taxon>Ascomycota</taxon>
        <taxon>Pezizomycotina</taxon>
        <taxon>Eurotiomycetes</taxon>
        <taxon>Eurotiomycetidae</taxon>
        <taxon>Eurotiales</taxon>
        <taxon>Aspergillaceae</taxon>
        <taxon>Penicillium</taxon>
    </lineage>
</organism>
<comment type="catalytic activity">
    <reaction evidence="1">
        <text>Release of an N-terminal tripeptide from a polypeptide.</text>
        <dbReference type="EC" id="3.4.14.10"/>
    </reaction>
</comment>
<evidence type="ECO:0000256" key="16">
    <source>
        <dbReference type="SAM" id="SignalP"/>
    </source>
</evidence>
<dbReference type="EMBL" id="MNBE01000286">
    <property type="protein sequence ID" value="OKP11346.1"/>
    <property type="molecule type" value="Genomic_DNA"/>
</dbReference>
<dbReference type="CDD" id="cd11377">
    <property type="entry name" value="Pro-peptidase_S53"/>
    <property type="match status" value="1"/>
</dbReference>
<keyword evidence="19" id="KW-1185">Reference proteome</keyword>
<dbReference type="SUPFAM" id="SSF54897">
    <property type="entry name" value="Protease propeptides/inhibitors"/>
    <property type="match status" value="1"/>
</dbReference>
<keyword evidence="10 15" id="KW-0720">Serine protease</keyword>
<dbReference type="SMART" id="SM00944">
    <property type="entry name" value="Pro-kuma_activ"/>
    <property type="match status" value="1"/>
</dbReference>
<evidence type="ECO:0000256" key="2">
    <source>
        <dbReference type="ARBA" id="ARBA00002451"/>
    </source>
</evidence>
<feature type="chain" id="PRO_5012976715" description="tripeptidyl-peptidase II" evidence="16">
    <location>
        <begin position="20"/>
        <end position="594"/>
    </location>
</feature>
<dbReference type="InterPro" id="IPR050819">
    <property type="entry name" value="Tripeptidyl-peptidase_I"/>
</dbReference>
<dbReference type="InterPro" id="IPR030400">
    <property type="entry name" value="Sedolisin_dom"/>
</dbReference>
<proteinExistence type="predicted"/>
<evidence type="ECO:0000256" key="9">
    <source>
        <dbReference type="ARBA" id="ARBA00022801"/>
    </source>
</evidence>
<name>A0A1Q5UFU1_9EURO</name>
<keyword evidence="14" id="KW-0325">Glycoprotein</keyword>
<keyword evidence="7 15" id="KW-0479">Metal-binding</keyword>
<feature type="binding site" evidence="15">
    <location>
        <position position="574"/>
    </location>
    <ligand>
        <name>Ca(2+)</name>
        <dbReference type="ChEBI" id="CHEBI:29108"/>
    </ligand>
</feature>
<keyword evidence="13" id="KW-0865">Zymogen</keyword>
<dbReference type="InterPro" id="IPR000209">
    <property type="entry name" value="Peptidase_S8/S53_dom"/>
</dbReference>
<evidence type="ECO:0000259" key="17">
    <source>
        <dbReference type="PROSITE" id="PS51695"/>
    </source>
</evidence>
<comment type="subcellular location">
    <subcellularLocation>
        <location evidence="3">Secreted</location>
        <location evidence="3">Extracellular space</location>
    </subcellularLocation>
</comment>
<feature type="domain" description="Peptidase S53" evidence="17">
    <location>
        <begin position="199"/>
        <end position="594"/>
    </location>
</feature>
<accession>A0A1Q5UFU1</accession>
<keyword evidence="5" id="KW-0964">Secreted</keyword>
<dbReference type="PROSITE" id="PS00138">
    <property type="entry name" value="SUBTILASE_SER"/>
    <property type="match status" value="1"/>
</dbReference>
<sequence>MHSNVYAGLLCALAGQSMAVVWESLAGGVPSTWSLLEKPSADSTMALSIALSRQNLDQLESKLTKLSTPGQDSYGQWLSKDEIDTHFPIVDDAPVLSWLKNAGISNIARDGAVVNFTSTVENVSKLLDTTFAYYQSGDSVKLRTTEYSIPSDLAEHIDVISPTVFFGKTRGAIPVPSKSQKIKARKASSTEVSASCQTSITPSCLKEMYNVGDYVPEPSAGSRIGFGSFLNQSASYADLAQYEQLFDIPSQTFTVELLNGGVNNQSASTSDVGEANLDVQLIVAVAHPLPVHEFITGGVAPFIPDADEPTASDDSNEPYLIYYEYLLSKENSEIPQVISNSYGDDEQTVPEKYARRVCNLIGLNTLRGLTIIHSSGDEGVGSACQATDGVTPQFNPIFPATCPYVTAVGGTSDVSPEVAWNASSGGFSNYFSRAWYQYSAIEDYLDLISDETKEYYGKYADFEGRGFPDVSAHSLYPDYEVIYTGKKARSGGTSAAAPVFAGIIGLLNDARLRAGKSTLGFLNPFLYAYGHKALNDITGGSSYGCGGIDPQSDKAVPGSLIIPGAFWNATEGWDPVTGLGTPDFQKLKELVLSL</sequence>
<dbReference type="PANTHER" id="PTHR14218">
    <property type="entry name" value="PROTEASE S8 TRIPEPTIDYL PEPTIDASE I CLN2"/>
    <property type="match status" value="1"/>
</dbReference>
<feature type="binding site" evidence="15">
    <location>
        <position position="537"/>
    </location>
    <ligand>
        <name>Ca(2+)</name>
        <dbReference type="ChEBI" id="CHEBI:29108"/>
    </ligand>
</feature>
<dbReference type="EC" id="3.4.14.10" evidence="4"/>
<dbReference type="GO" id="GO:0046872">
    <property type="term" value="F:metal ion binding"/>
    <property type="evidence" value="ECO:0007669"/>
    <property type="project" value="UniProtKB-UniRule"/>
</dbReference>
<feature type="active site" description="Charge relay system" evidence="15">
    <location>
        <position position="274"/>
    </location>
</feature>
<dbReference type="GO" id="GO:0008240">
    <property type="term" value="F:tripeptidyl-peptidase activity"/>
    <property type="evidence" value="ECO:0007669"/>
    <property type="project" value="UniProtKB-EC"/>
</dbReference>
<dbReference type="GO" id="GO:0004252">
    <property type="term" value="F:serine-type endopeptidase activity"/>
    <property type="evidence" value="ECO:0007669"/>
    <property type="project" value="UniProtKB-UniRule"/>
</dbReference>
<comment type="function">
    <text evidence="2">Secreted tripeptidyl-peptidase which degrades proteins at acidic pHs and is involved in virulence.</text>
</comment>
<dbReference type="Gene3D" id="3.40.50.200">
    <property type="entry name" value="Peptidase S8/S53 domain"/>
    <property type="match status" value="1"/>
</dbReference>
<dbReference type="InterPro" id="IPR036852">
    <property type="entry name" value="Peptidase_S8/S53_dom_sf"/>
</dbReference>
<dbReference type="STRING" id="1316194.A0A1Q5UFU1"/>
<feature type="active site" description="Charge relay system" evidence="15">
    <location>
        <position position="494"/>
    </location>
</feature>
<dbReference type="AlphaFoldDB" id="A0A1Q5UFU1"/>
<evidence type="ECO:0000256" key="4">
    <source>
        <dbReference type="ARBA" id="ARBA00012462"/>
    </source>
</evidence>
<gene>
    <name evidence="18" type="ORF">PENSUB_3183</name>
</gene>
<dbReference type="GO" id="GO:0005576">
    <property type="term" value="C:extracellular region"/>
    <property type="evidence" value="ECO:0007669"/>
    <property type="project" value="UniProtKB-SubCell"/>
</dbReference>
<keyword evidence="11 15" id="KW-0106">Calcium</keyword>
<feature type="binding site" evidence="15">
    <location>
        <position position="572"/>
    </location>
    <ligand>
        <name>Ca(2+)</name>
        <dbReference type="ChEBI" id="CHEBI:29108"/>
    </ligand>
</feature>
<feature type="signal peptide" evidence="16">
    <location>
        <begin position="1"/>
        <end position="19"/>
    </location>
</feature>
<evidence type="ECO:0000256" key="5">
    <source>
        <dbReference type="ARBA" id="ARBA00022525"/>
    </source>
</evidence>
<keyword evidence="12" id="KW-0843">Virulence</keyword>
<keyword evidence="8 16" id="KW-0732">Signal</keyword>
<keyword evidence="6 15" id="KW-0645">Protease</keyword>